<keyword evidence="4" id="KW-1185">Reference proteome</keyword>
<dbReference type="EMBL" id="MU858262">
    <property type="protein sequence ID" value="KAK4208025.1"/>
    <property type="molecule type" value="Genomic_DNA"/>
</dbReference>
<dbReference type="GO" id="GO:0008168">
    <property type="term" value="F:methyltransferase activity"/>
    <property type="evidence" value="ECO:0007669"/>
    <property type="project" value="UniProtKB-KW"/>
</dbReference>
<sequence length="288" mass="31986">MSRQSRSATVGSYTLPSHLDGDGRRLNQQHEVFQLRFSSNLITTKSLPADFSGTVLDIGTGTGIWAAEFAAKYPASSVLGIDLFAPSITPVPANCRFQVLNVEDIDDDGKILAHGTFDIIHTRMVFCVLRHGRKVLQMCFHALKPGGVVEFQEKQDPYRSDDPSAEAQDTPLLRHGRLRTKAAMNCGLDRAVANKVPGWMREMGFSDVQVKEWKIPIGEWMDGRDMKIAGQKFRECLEWGTLGICKSVFMEGLGWSEQQVLHNVTDTVEDLGNGRVYMLVLVISGTKV</sequence>
<name>A0AAN6XYP2_9PEZI</name>
<accession>A0AAN6XYP2</accession>
<reference evidence="3" key="2">
    <citation type="submission" date="2023-05" db="EMBL/GenBank/DDBJ databases">
        <authorList>
            <consortium name="Lawrence Berkeley National Laboratory"/>
            <person name="Steindorff A."/>
            <person name="Hensen N."/>
            <person name="Bonometti L."/>
            <person name="Westerberg I."/>
            <person name="Brannstrom I.O."/>
            <person name="Guillou S."/>
            <person name="Cros-Aarteil S."/>
            <person name="Calhoun S."/>
            <person name="Haridas S."/>
            <person name="Kuo A."/>
            <person name="Mondo S."/>
            <person name="Pangilinan J."/>
            <person name="Riley R."/>
            <person name="Labutti K."/>
            <person name="Andreopoulos B."/>
            <person name="Lipzen A."/>
            <person name="Chen C."/>
            <person name="Yanf M."/>
            <person name="Daum C."/>
            <person name="Ng V."/>
            <person name="Clum A."/>
            <person name="Ohm R."/>
            <person name="Martin F."/>
            <person name="Silar P."/>
            <person name="Natvig D."/>
            <person name="Lalanne C."/>
            <person name="Gautier V."/>
            <person name="Ament-Velasquez S.L."/>
            <person name="Kruys A."/>
            <person name="Hutchinson M.I."/>
            <person name="Powell A.J."/>
            <person name="Barry K."/>
            <person name="Miller A.N."/>
            <person name="Grigoriev I.V."/>
            <person name="Debuchy R."/>
            <person name="Gladieux P."/>
            <person name="Thoren M.H."/>
            <person name="Johannesson H."/>
        </authorList>
    </citation>
    <scope>NUCLEOTIDE SEQUENCE</scope>
    <source>
        <strain evidence="3">PSN293</strain>
    </source>
</reference>
<dbReference type="CDD" id="cd02440">
    <property type="entry name" value="AdoMet_MTases"/>
    <property type="match status" value="1"/>
</dbReference>
<feature type="region of interest" description="Disordered" evidence="2">
    <location>
        <begin position="1"/>
        <end position="23"/>
    </location>
</feature>
<dbReference type="Proteomes" id="UP001301769">
    <property type="component" value="Unassembled WGS sequence"/>
</dbReference>
<dbReference type="PANTHER" id="PTHR43591">
    <property type="entry name" value="METHYLTRANSFERASE"/>
    <property type="match status" value="1"/>
</dbReference>
<feature type="compositionally biased region" description="Polar residues" evidence="2">
    <location>
        <begin position="1"/>
        <end position="15"/>
    </location>
</feature>
<comment type="similarity">
    <text evidence="1">Belongs to the methyltransferase superfamily. LaeA methyltransferase family.</text>
</comment>
<evidence type="ECO:0000256" key="1">
    <source>
        <dbReference type="ARBA" id="ARBA00038158"/>
    </source>
</evidence>
<gene>
    <name evidence="3" type="ORF">QBC37DRAFT_432592</name>
</gene>
<dbReference type="SUPFAM" id="SSF53335">
    <property type="entry name" value="S-adenosyl-L-methionine-dependent methyltransferases"/>
    <property type="match status" value="1"/>
</dbReference>
<reference evidence="3" key="1">
    <citation type="journal article" date="2023" name="Mol. Phylogenet. Evol.">
        <title>Genome-scale phylogeny and comparative genomics of the fungal order Sordariales.</title>
        <authorList>
            <person name="Hensen N."/>
            <person name="Bonometti L."/>
            <person name="Westerberg I."/>
            <person name="Brannstrom I.O."/>
            <person name="Guillou S."/>
            <person name="Cros-Aarteil S."/>
            <person name="Calhoun S."/>
            <person name="Haridas S."/>
            <person name="Kuo A."/>
            <person name="Mondo S."/>
            <person name="Pangilinan J."/>
            <person name="Riley R."/>
            <person name="LaButti K."/>
            <person name="Andreopoulos B."/>
            <person name="Lipzen A."/>
            <person name="Chen C."/>
            <person name="Yan M."/>
            <person name="Daum C."/>
            <person name="Ng V."/>
            <person name="Clum A."/>
            <person name="Steindorff A."/>
            <person name="Ohm R.A."/>
            <person name="Martin F."/>
            <person name="Silar P."/>
            <person name="Natvig D.O."/>
            <person name="Lalanne C."/>
            <person name="Gautier V."/>
            <person name="Ament-Velasquez S.L."/>
            <person name="Kruys A."/>
            <person name="Hutchinson M.I."/>
            <person name="Powell A.J."/>
            <person name="Barry K."/>
            <person name="Miller A.N."/>
            <person name="Grigoriev I.V."/>
            <person name="Debuchy R."/>
            <person name="Gladieux P."/>
            <person name="Hiltunen Thoren M."/>
            <person name="Johannesson H."/>
        </authorList>
    </citation>
    <scope>NUCLEOTIDE SEQUENCE</scope>
    <source>
        <strain evidence="3">PSN293</strain>
    </source>
</reference>
<proteinExistence type="inferred from homology"/>
<comment type="caution">
    <text evidence="3">The sequence shown here is derived from an EMBL/GenBank/DDBJ whole genome shotgun (WGS) entry which is preliminary data.</text>
</comment>
<dbReference type="Gene3D" id="3.40.50.150">
    <property type="entry name" value="Vaccinia Virus protein VP39"/>
    <property type="match status" value="1"/>
</dbReference>
<evidence type="ECO:0000256" key="2">
    <source>
        <dbReference type="SAM" id="MobiDB-lite"/>
    </source>
</evidence>
<evidence type="ECO:0000313" key="4">
    <source>
        <dbReference type="Proteomes" id="UP001301769"/>
    </source>
</evidence>
<organism evidence="3 4">
    <name type="scientific">Rhypophila decipiens</name>
    <dbReference type="NCBI Taxonomy" id="261697"/>
    <lineage>
        <taxon>Eukaryota</taxon>
        <taxon>Fungi</taxon>
        <taxon>Dikarya</taxon>
        <taxon>Ascomycota</taxon>
        <taxon>Pezizomycotina</taxon>
        <taxon>Sordariomycetes</taxon>
        <taxon>Sordariomycetidae</taxon>
        <taxon>Sordariales</taxon>
        <taxon>Naviculisporaceae</taxon>
        <taxon>Rhypophila</taxon>
    </lineage>
</organism>
<evidence type="ECO:0000313" key="3">
    <source>
        <dbReference type="EMBL" id="KAK4208025.1"/>
    </source>
</evidence>
<protein>
    <submittedName>
        <fullName evidence="3">Sam dependent methyltransferase</fullName>
    </submittedName>
</protein>
<dbReference type="PANTHER" id="PTHR43591:SF24">
    <property type="entry name" value="2-METHOXY-6-POLYPRENYL-1,4-BENZOQUINOL METHYLASE, MITOCHONDRIAL"/>
    <property type="match status" value="1"/>
</dbReference>
<keyword evidence="3" id="KW-0489">Methyltransferase</keyword>
<dbReference type="GO" id="GO:0032259">
    <property type="term" value="P:methylation"/>
    <property type="evidence" value="ECO:0007669"/>
    <property type="project" value="UniProtKB-KW"/>
</dbReference>
<dbReference type="AlphaFoldDB" id="A0AAN6XYP2"/>
<keyword evidence="3" id="KW-0808">Transferase</keyword>
<dbReference type="InterPro" id="IPR029063">
    <property type="entry name" value="SAM-dependent_MTases_sf"/>
</dbReference>
<dbReference type="Pfam" id="PF13489">
    <property type="entry name" value="Methyltransf_23"/>
    <property type="match status" value="1"/>
</dbReference>